<name>A0A8J8SAZ7_9FIRM</name>
<dbReference type="EMBL" id="CP058561">
    <property type="protein sequence ID" value="QUH28223.1"/>
    <property type="molecule type" value="Genomic_DNA"/>
</dbReference>
<reference evidence="1 2" key="1">
    <citation type="submission" date="2020-07" db="EMBL/GenBank/DDBJ databases">
        <title>Vallitalea guaymasensis genome.</title>
        <authorList>
            <person name="Postec A."/>
        </authorList>
    </citation>
    <scope>NUCLEOTIDE SEQUENCE [LARGE SCALE GENOMIC DNA]</scope>
    <source>
        <strain evidence="1 2">Ra1766G1</strain>
    </source>
</reference>
<dbReference type="AlphaFoldDB" id="A0A8J8SAZ7"/>
<accession>A0A8J8SAZ7</accession>
<keyword evidence="2" id="KW-1185">Reference proteome</keyword>
<protein>
    <submittedName>
        <fullName evidence="1">Uncharacterized protein</fullName>
    </submittedName>
</protein>
<dbReference type="RefSeq" id="WP_212692476.1">
    <property type="nucleotide sequence ID" value="NZ_CP058561.1"/>
</dbReference>
<sequence>MYTVKLHKSDEEFWNSYLCKIFSLIDIYTEEKQHDKDIAEGRNNIQGSIEDIL</sequence>
<dbReference type="KEGG" id="vgu:HYG85_04550"/>
<evidence type="ECO:0000313" key="2">
    <source>
        <dbReference type="Proteomes" id="UP000677305"/>
    </source>
</evidence>
<evidence type="ECO:0000313" key="1">
    <source>
        <dbReference type="EMBL" id="QUH28223.1"/>
    </source>
</evidence>
<organism evidence="1 2">
    <name type="scientific">Vallitalea guaymasensis</name>
    <dbReference type="NCBI Taxonomy" id="1185412"/>
    <lineage>
        <taxon>Bacteria</taxon>
        <taxon>Bacillati</taxon>
        <taxon>Bacillota</taxon>
        <taxon>Clostridia</taxon>
        <taxon>Lachnospirales</taxon>
        <taxon>Vallitaleaceae</taxon>
        <taxon>Vallitalea</taxon>
    </lineage>
</organism>
<dbReference type="Proteomes" id="UP000677305">
    <property type="component" value="Chromosome"/>
</dbReference>
<gene>
    <name evidence="1" type="ORF">HYG85_04550</name>
</gene>
<proteinExistence type="predicted"/>